<dbReference type="GO" id="GO:0015171">
    <property type="term" value="F:amino acid transmembrane transporter activity"/>
    <property type="evidence" value="ECO:0007669"/>
    <property type="project" value="TreeGrafter"/>
</dbReference>
<name>A0A067BRY1_SAPPC</name>
<feature type="transmembrane region" description="Helical" evidence="5">
    <location>
        <begin position="394"/>
        <end position="412"/>
    </location>
</feature>
<dbReference type="VEuPathDB" id="FungiDB:SPRG_13946"/>
<dbReference type="Pfam" id="PF13520">
    <property type="entry name" value="AA_permease_2"/>
    <property type="match status" value="1"/>
</dbReference>
<feature type="transmembrane region" description="Helical" evidence="5">
    <location>
        <begin position="418"/>
        <end position="437"/>
    </location>
</feature>
<evidence type="ECO:0000256" key="5">
    <source>
        <dbReference type="SAM" id="Phobius"/>
    </source>
</evidence>
<dbReference type="RefSeq" id="XP_012208270.1">
    <property type="nucleotide sequence ID" value="XM_012352880.1"/>
</dbReference>
<dbReference type="Gene3D" id="1.20.1740.10">
    <property type="entry name" value="Amino acid/polyamine transporter I"/>
    <property type="match status" value="1"/>
</dbReference>
<accession>A0A067BRY1</accession>
<gene>
    <name evidence="6" type="ORF">SPRG_13946</name>
</gene>
<dbReference type="InterPro" id="IPR002293">
    <property type="entry name" value="AA/rel_permease1"/>
</dbReference>
<keyword evidence="3 5" id="KW-1133">Transmembrane helix</keyword>
<evidence type="ECO:0000256" key="3">
    <source>
        <dbReference type="ARBA" id="ARBA00022989"/>
    </source>
</evidence>
<keyword evidence="7" id="KW-1185">Reference proteome</keyword>
<keyword evidence="2 5" id="KW-0812">Transmembrane</keyword>
<evidence type="ECO:0000256" key="4">
    <source>
        <dbReference type="ARBA" id="ARBA00023136"/>
    </source>
</evidence>
<feature type="transmembrane region" description="Helical" evidence="5">
    <location>
        <begin position="477"/>
        <end position="495"/>
    </location>
</feature>
<dbReference type="EMBL" id="KK583297">
    <property type="protein sequence ID" value="KDO21018.1"/>
    <property type="molecule type" value="Genomic_DNA"/>
</dbReference>
<organism evidence="6 7">
    <name type="scientific">Saprolegnia parasitica (strain CBS 223.65)</name>
    <dbReference type="NCBI Taxonomy" id="695850"/>
    <lineage>
        <taxon>Eukaryota</taxon>
        <taxon>Sar</taxon>
        <taxon>Stramenopiles</taxon>
        <taxon>Oomycota</taxon>
        <taxon>Saprolegniomycetes</taxon>
        <taxon>Saprolegniales</taxon>
        <taxon>Saprolegniaceae</taxon>
        <taxon>Saprolegnia</taxon>
    </lineage>
</organism>
<reference evidence="6 7" key="1">
    <citation type="journal article" date="2013" name="PLoS Genet.">
        <title>Distinctive expansion of potential virulence genes in the genome of the oomycete fish pathogen Saprolegnia parasitica.</title>
        <authorList>
            <person name="Jiang R.H."/>
            <person name="de Bruijn I."/>
            <person name="Haas B.J."/>
            <person name="Belmonte R."/>
            <person name="Lobach L."/>
            <person name="Christie J."/>
            <person name="van den Ackerveken G."/>
            <person name="Bottin A."/>
            <person name="Bulone V."/>
            <person name="Diaz-Moreno S.M."/>
            <person name="Dumas B."/>
            <person name="Fan L."/>
            <person name="Gaulin E."/>
            <person name="Govers F."/>
            <person name="Grenville-Briggs L.J."/>
            <person name="Horner N.R."/>
            <person name="Levin J.Z."/>
            <person name="Mammella M."/>
            <person name="Meijer H.J."/>
            <person name="Morris P."/>
            <person name="Nusbaum C."/>
            <person name="Oome S."/>
            <person name="Phillips A.J."/>
            <person name="van Rooyen D."/>
            <person name="Rzeszutek E."/>
            <person name="Saraiva M."/>
            <person name="Secombes C.J."/>
            <person name="Seidl M.F."/>
            <person name="Snel B."/>
            <person name="Stassen J.H."/>
            <person name="Sykes S."/>
            <person name="Tripathy S."/>
            <person name="van den Berg H."/>
            <person name="Vega-Arreguin J.C."/>
            <person name="Wawra S."/>
            <person name="Young S.K."/>
            <person name="Zeng Q."/>
            <person name="Dieguez-Uribeondo J."/>
            <person name="Russ C."/>
            <person name="Tyler B.M."/>
            <person name="van West P."/>
        </authorList>
    </citation>
    <scope>NUCLEOTIDE SEQUENCE [LARGE SCALE GENOMIC DNA]</scope>
    <source>
        <strain evidence="6 7">CBS 223.65</strain>
    </source>
</reference>
<feature type="transmembrane region" description="Helical" evidence="5">
    <location>
        <begin position="98"/>
        <end position="116"/>
    </location>
</feature>
<comment type="subcellular location">
    <subcellularLocation>
        <location evidence="1">Membrane</location>
        <topology evidence="1">Multi-pass membrane protein</topology>
    </subcellularLocation>
</comment>
<dbReference type="OrthoDB" id="1718410at2759"/>
<feature type="transmembrane region" description="Helical" evidence="5">
    <location>
        <begin position="177"/>
        <end position="197"/>
    </location>
</feature>
<dbReference type="AlphaFoldDB" id="A0A067BRY1"/>
<proteinExistence type="predicted"/>
<evidence type="ECO:0000313" key="7">
    <source>
        <dbReference type="Proteomes" id="UP000030745"/>
    </source>
</evidence>
<dbReference type="GO" id="GO:0016020">
    <property type="term" value="C:membrane"/>
    <property type="evidence" value="ECO:0007669"/>
    <property type="project" value="UniProtKB-SubCell"/>
</dbReference>
<dbReference type="KEGG" id="spar:SPRG_13946"/>
<dbReference type="GeneID" id="24135782"/>
<feature type="transmembrane region" description="Helical" evidence="5">
    <location>
        <begin position="342"/>
        <end position="367"/>
    </location>
</feature>
<feature type="transmembrane region" description="Helical" evidence="5">
    <location>
        <begin position="203"/>
        <end position="227"/>
    </location>
</feature>
<feature type="transmembrane region" description="Helical" evidence="5">
    <location>
        <begin position="142"/>
        <end position="170"/>
    </location>
</feature>
<keyword evidence="4 5" id="KW-0472">Membrane</keyword>
<sequence>MADAIYGSPGADGLTYRTEPLTVRIEGETSRVPPWDFPGWGRQLLDAADPAELKAIDDHMASKHAPLGQWPATAICGNDILSSCLYTAGVAAAKAGKLAPVAMGMVAAVLYLYRFIYGEVVNAIPLNGGSYNVLLNTTSKRLASIAAALGILSYVATGVVSGTSACTYLASQVPGLAIVHSSIALLLLFAVLAIVGISESAVVALLIFIVHTITLVVLCVASIVFVIRDQGAILSSNYQAPYPDINMAGQWIDGSVWTALFFGTSTAMLGISGFETSAQFVEEQAPGVFPKTLRNMWWGVVIFNPLISFLALGVLPLEAIQAQKNTVLAAMGKAVGGHRLEAWVALDAFVVLSGAVLTSYVGITGLVRRMAYDRILPAFLLHTNRCRETNHNIILLYFAIASSLVLALHGQVDLLSGVYTFAFLGLMVMFGMGCMLLKFKRADLRRNVIAPWWSCIVGVLLMLTALVGNLLGDPTVLTYFALYFLAVLFLVEIMFERVVVLRFLKYFVEYWTPSSAPGHSAGHRLLDDDASVLSPDEHTGPLSPRGPGTSIAKVIHAINLPPIFFFAKQPHLPTLNKAILYVRKNEQTAHLFIVHVGSGHHGFGDVVSLFDRMYPKLRIDFLRIDGGSFGPAVVEWVSRKYETPKNLMFIKQPNHDCAHTIASLGGVRVITG</sequence>
<dbReference type="PANTHER" id="PTHR43243">
    <property type="entry name" value="INNER MEMBRANE TRANSPORTER YGJI-RELATED"/>
    <property type="match status" value="1"/>
</dbReference>
<protein>
    <recommendedName>
        <fullName evidence="8">Amino acid permease/ SLC12A domain-containing protein</fullName>
    </recommendedName>
</protein>
<evidence type="ECO:0000256" key="2">
    <source>
        <dbReference type="ARBA" id="ARBA00022692"/>
    </source>
</evidence>
<evidence type="ECO:0000313" key="6">
    <source>
        <dbReference type="EMBL" id="KDO21018.1"/>
    </source>
</evidence>
<evidence type="ECO:0008006" key="8">
    <source>
        <dbReference type="Google" id="ProtNLM"/>
    </source>
</evidence>
<dbReference type="Proteomes" id="UP000030745">
    <property type="component" value="Unassembled WGS sequence"/>
</dbReference>
<dbReference type="PANTHER" id="PTHR43243:SF11">
    <property type="entry name" value="AMINO ACID PERMEASE_ SLC12A DOMAIN-CONTAINING PROTEIN"/>
    <property type="match status" value="1"/>
</dbReference>
<evidence type="ECO:0000256" key="1">
    <source>
        <dbReference type="ARBA" id="ARBA00004141"/>
    </source>
</evidence>
<feature type="transmembrane region" description="Helical" evidence="5">
    <location>
        <begin position="449"/>
        <end position="471"/>
    </location>
</feature>
<feature type="transmembrane region" description="Helical" evidence="5">
    <location>
        <begin position="297"/>
        <end position="322"/>
    </location>
</feature>